<sequence>MSAAELATTGIRAEEPAELSGSTPRRVVYRPPGWLLPVGCAALVVSAAALFWANRHFRIFNGMDALVYRRGTEDLWHGRSLYELKHGFLPFTYPPVAAVCFTPMRLLSPYLAAQALSAASLCCLLLIVWIGLGMLGVAKGRGRAGLAACVTAAAMWLEPTMNNFQFGQINMVLLLLVIGDMATSDRRWYKGLGVGLATGVKLVPGLFIVYFLATRRWRAAAVATGAFAVSIAVGFVATPHDSIEYWSSIGASADRIGEATQLWYVANQSVHGLLLRTVGATHGADRLWLVSAVVVAASAVWLAARAHALENELLATVLVCLGGALVSPVSWTHHWVFAILLVLVLADAVRRWSSPLRRSARAWYTCLAVLVPFVFLAWPAPSGRLGGPAPQGLVFLAPNLNSPLPGKAPELHWTWSQHLIGEAYTIVGLLFLIVCAVLLRRTGGAVAPADRKARRSQRAPASGWRWRGRRTP</sequence>
<feature type="transmembrane region" description="Helical" evidence="9">
    <location>
        <begin position="188"/>
        <end position="212"/>
    </location>
</feature>
<dbReference type="Pfam" id="PF09594">
    <property type="entry name" value="GT87"/>
    <property type="match status" value="1"/>
</dbReference>
<evidence type="ECO:0000313" key="10">
    <source>
        <dbReference type="EMBL" id="GGM03260.1"/>
    </source>
</evidence>
<feature type="transmembrane region" description="Helical" evidence="9">
    <location>
        <begin position="111"/>
        <end position="134"/>
    </location>
</feature>
<feature type="transmembrane region" description="Helical" evidence="9">
    <location>
        <begin position="333"/>
        <end position="350"/>
    </location>
</feature>
<evidence type="ECO:0000256" key="9">
    <source>
        <dbReference type="SAM" id="Phobius"/>
    </source>
</evidence>
<keyword evidence="11" id="KW-1185">Reference proteome</keyword>
<comment type="caution">
    <text evidence="10">The sequence shown here is derived from an EMBL/GenBank/DDBJ whole genome shotgun (WGS) entry which is preliminary data.</text>
</comment>
<feature type="region of interest" description="Disordered" evidence="8">
    <location>
        <begin position="449"/>
        <end position="472"/>
    </location>
</feature>
<evidence type="ECO:0000256" key="8">
    <source>
        <dbReference type="SAM" id="MobiDB-lite"/>
    </source>
</evidence>
<evidence type="ECO:0000256" key="6">
    <source>
        <dbReference type="ARBA" id="ARBA00023136"/>
    </source>
</evidence>
<name>A0A917WFS3_9ACTN</name>
<keyword evidence="6 9" id="KW-0472">Membrane</keyword>
<evidence type="ECO:0000256" key="2">
    <source>
        <dbReference type="ARBA" id="ARBA00022475"/>
    </source>
</evidence>
<comment type="subcellular location">
    <subcellularLocation>
        <location evidence="1">Cell membrane</location>
        <topology evidence="1">Multi-pass membrane protein</topology>
    </subcellularLocation>
</comment>
<evidence type="ECO:0000313" key="11">
    <source>
        <dbReference type="Proteomes" id="UP000642070"/>
    </source>
</evidence>
<evidence type="ECO:0000256" key="5">
    <source>
        <dbReference type="ARBA" id="ARBA00022989"/>
    </source>
</evidence>
<feature type="transmembrane region" description="Helical" evidence="9">
    <location>
        <begin position="219"/>
        <end position="237"/>
    </location>
</feature>
<feature type="transmembrane region" description="Helical" evidence="9">
    <location>
        <begin position="362"/>
        <end position="380"/>
    </location>
</feature>
<keyword evidence="3" id="KW-0808">Transferase</keyword>
<evidence type="ECO:0000256" key="3">
    <source>
        <dbReference type="ARBA" id="ARBA00022679"/>
    </source>
</evidence>
<organism evidence="10 11">
    <name type="scientific">Dactylosporangium sucinum</name>
    <dbReference type="NCBI Taxonomy" id="1424081"/>
    <lineage>
        <taxon>Bacteria</taxon>
        <taxon>Bacillati</taxon>
        <taxon>Actinomycetota</taxon>
        <taxon>Actinomycetes</taxon>
        <taxon>Micromonosporales</taxon>
        <taxon>Micromonosporaceae</taxon>
        <taxon>Dactylosporangium</taxon>
    </lineage>
</organism>
<keyword evidence="4 9" id="KW-0812">Transmembrane</keyword>
<accession>A0A917WFS3</accession>
<dbReference type="GO" id="GO:0005886">
    <property type="term" value="C:plasma membrane"/>
    <property type="evidence" value="ECO:0007669"/>
    <property type="project" value="UniProtKB-SubCell"/>
</dbReference>
<reference evidence="10" key="2">
    <citation type="submission" date="2020-09" db="EMBL/GenBank/DDBJ databases">
        <authorList>
            <person name="Sun Q."/>
            <person name="Ohkuma M."/>
        </authorList>
    </citation>
    <scope>NUCLEOTIDE SEQUENCE</scope>
    <source>
        <strain evidence="10">JCM 19831</strain>
    </source>
</reference>
<evidence type="ECO:0000256" key="7">
    <source>
        <dbReference type="ARBA" id="ARBA00024033"/>
    </source>
</evidence>
<gene>
    <name evidence="10" type="ORF">GCM10007977_000780</name>
</gene>
<feature type="transmembrane region" description="Helical" evidence="9">
    <location>
        <begin position="287"/>
        <end position="304"/>
    </location>
</feature>
<feature type="transmembrane region" description="Helical" evidence="9">
    <location>
        <begin position="34"/>
        <end position="53"/>
    </location>
</feature>
<dbReference type="Proteomes" id="UP000642070">
    <property type="component" value="Unassembled WGS sequence"/>
</dbReference>
<feature type="transmembrane region" description="Helical" evidence="9">
    <location>
        <begin position="419"/>
        <end position="439"/>
    </location>
</feature>
<protein>
    <submittedName>
        <fullName evidence="10">Membrane protein</fullName>
    </submittedName>
</protein>
<dbReference type="GO" id="GO:0016758">
    <property type="term" value="F:hexosyltransferase activity"/>
    <property type="evidence" value="ECO:0007669"/>
    <property type="project" value="InterPro"/>
</dbReference>
<dbReference type="RefSeq" id="WP_190247639.1">
    <property type="nucleotide sequence ID" value="NZ_BMPI01000001.1"/>
</dbReference>
<keyword evidence="5 9" id="KW-1133">Transmembrane helix</keyword>
<reference evidence="10" key="1">
    <citation type="journal article" date="2014" name="Int. J. Syst. Evol. Microbiol.">
        <title>Complete genome sequence of Corynebacterium casei LMG S-19264T (=DSM 44701T), isolated from a smear-ripened cheese.</title>
        <authorList>
            <consortium name="US DOE Joint Genome Institute (JGI-PGF)"/>
            <person name="Walter F."/>
            <person name="Albersmeier A."/>
            <person name="Kalinowski J."/>
            <person name="Ruckert C."/>
        </authorList>
    </citation>
    <scope>NUCLEOTIDE SEQUENCE</scope>
    <source>
        <strain evidence="10">JCM 19831</strain>
    </source>
</reference>
<proteinExistence type="inferred from homology"/>
<dbReference type="InterPro" id="IPR018584">
    <property type="entry name" value="GT87"/>
</dbReference>
<evidence type="ECO:0000256" key="1">
    <source>
        <dbReference type="ARBA" id="ARBA00004651"/>
    </source>
</evidence>
<evidence type="ECO:0000256" key="4">
    <source>
        <dbReference type="ARBA" id="ARBA00022692"/>
    </source>
</evidence>
<dbReference type="EMBL" id="BMPI01000001">
    <property type="protein sequence ID" value="GGM03260.1"/>
    <property type="molecule type" value="Genomic_DNA"/>
</dbReference>
<keyword evidence="2" id="KW-1003">Cell membrane</keyword>
<dbReference type="AlphaFoldDB" id="A0A917WFS3"/>
<comment type="similarity">
    <text evidence="7">Belongs to the glycosyltransferase 87 family.</text>
</comment>